<feature type="transmembrane region" description="Helical" evidence="2">
    <location>
        <begin position="126"/>
        <end position="145"/>
    </location>
</feature>
<feature type="transmembrane region" description="Helical" evidence="2">
    <location>
        <begin position="82"/>
        <end position="105"/>
    </location>
</feature>
<reference evidence="3 4" key="1">
    <citation type="submission" date="2017-03" db="EMBL/GenBank/DDBJ databases">
        <title>WGS assembly of Porphyra umbilicalis.</title>
        <authorList>
            <person name="Brawley S.H."/>
            <person name="Blouin N.A."/>
            <person name="Ficko-Blean E."/>
            <person name="Wheeler G.L."/>
            <person name="Lohr M."/>
            <person name="Goodson H.V."/>
            <person name="Jenkins J.W."/>
            <person name="Blaby-Haas C.E."/>
            <person name="Helliwell K.E."/>
            <person name="Chan C."/>
            <person name="Marriage T."/>
            <person name="Bhattacharya D."/>
            <person name="Klein A.S."/>
            <person name="Badis Y."/>
            <person name="Brodie J."/>
            <person name="Cao Y."/>
            <person name="Collen J."/>
            <person name="Dittami S.M."/>
            <person name="Gachon C.M."/>
            <person name="Green B.R."/>
            <person name="Karpowicz S."/>
            <person name="Kim J.W."/>
            <person name="Kudahl U."/>
            <person name="Lin S."/>
            <person name="Michel G."/>
            <person name="Mittag M."/>
            <person name="Olson B.J."/>
            <person name="Pangilinan J."/>
            <person name="Peng Y."/>
            <person name="Qiu H."/>
            <person name="Shu S."/>
            <person name="Singer J.T."/>
            <person name="Smith A.G."/>
            <person name="Sprecher B.N."/>
            <person name="Wagner V."/>
            <person name="Wang W."/>
            <person name="Wang Z.-Y."/>
            <person name="Yan J."/>
            <person name="Yarish C."/>
            <person name="Zoeuner-Riek S."/>
            <person name="Zhuang Y."/>
            <person name="Zou Y."/>
            <person name="Lindquist E.A."/>
            <person name="Grimwood J."/>
            <person name="Barry K."/>
            <person name="Rokhsar D.S."/>
            <person name="Schmutz J."/>
            <person name="Stiller J.W."/>
            <person name="Grossman A.R."/>
            <person name="Prochnik S.E."/>
        </authorList>
    </citation>
    <scope>NUCLEOTIDE SEQUENCE [LARGE SCALE GENOMIC DNA]</scope>
    <source>
        <strain evidence="3">4086291</strain>
    </source>
</reference>
<keyword evidence="2" id="KW-0812">Transmembrane</keyword>
<evidence type="ECO:0000256" key="1">
    <source>
        <dbReference type="SAM" id="MobiDB-lite"/>
    </source>
</evidence>
<keyword evidence="2" id="KW-1133">Transmembrane helix</keyword>
<evidence type="ECO:0000313" key="3">
    <source>
        <dbReference type="EMBL" id="OSX75229.1"/>
    </source>
</evidence>
<feature type="region of interest" description="Disordered" evidence="1">
    <location>
        <begin position="588"/>
        <end position="634"/>
    </location>
</feature>
<dbReference type="AlphaFoldDB" id="A0A1X6P2W3"/>
<protein>
    <submittedName>
        <fullName evidence="3">Uncharacterized protein</fullName>
    </submittedName>
</protein>
<gene>
    <name evidence="3" type="ORF">BU14_0245s0011</name>
</gene>
<keyword evidence="4" id="KW-1185">Reference proteome</keyword>
<evidence type="ECO:0000256" key="2">
    <source>
        <dbReference type="SAM" id="Phobius"/>
    </source>
</evidence>
<feature type="transmembrane region" description="Helical" evidence="2">
    <location>
        <begin position="157"/>
        <end position="176"/>
    </location>
</feature>
<dbReference type="EMBL" id="KV918911">
    <property type="protein sequence ID" value="OSX75229.1"/>
    <property type="molecule type" value="Genomic_DNA"/>
</dbReference>
<proteinExistence type="predicted"/>
<evidence type="ECO:0000313" key="4">
    <source>
        <dbReference type="Proteomes" id="UP000218209"/>
    </source>
</evidence>
<feature type="region of interest" description="Disordered" evidence="1">
    <location>
        <begin position="667"/>
        <end position="686"/>
    </location>
</feature>
<name>A0A1X6P2W3_PORUM</name>
<organism evidence="3 4">
    <name type="scientific">Porphyra umbilicalis</name>
    <name type="common">Purple laver</name>
    <name type="synonym">Red alga</name>
    <dbReference type="NCBI Taxonomy" id="2786"/>
    <lineage>
        <taxon>Eukaryota</taxon>
        <taxon>Rhodophyta</taxon>
        <taxon>Bangiophyceae</taxon>
        <taxon>Bangiales</taxon>
        <taxon>Bangiaceae</taxon>
        <taxon>Porphyra</taxon>
    </lineage>
</organism>
<feature type="transmembrane region" description="Helical" evidence="2">
    <location>
        <begin position="197"/>
        <end position="220"/>
    </location>
</feature>
<sequence>MPFLPPSNAAAGAVTLAAPSMVVGMATPTPLPMVAGVESLADMYAEITALRRQVSAVTVEAAKVPALQGQVAALTAEAGRTFLGFGPFETTAVFVATFVAIYTLVPNPTGEQRAGDVSELRVYRQWLTAFGCLVGYALFVVAVLSHQCAAGWRGPHLGWLLALMVAPWAPVVDRVWRTLRWTCRVRKMMRARQGRNHLTAMLREYLCLGHAGVSAVGAAVELGFVTQQPCIPGVSMLLNGAEAKEFWQQWKLKTPRSGLPLSARALHDTPPLADLSLPPLSRWDPLAWYWSRRGNGDLPDDSAHSGHKAMRVPSPFDQLADPTPTPWQQTLVFDALDRLLSCGTASEKRLAKLPPTVCERCRLAVRAAVEAYLESSSRHHAGVDALEWFRGVPYFYGKGTSGVLDVMWQAVFADHTGFHIDAVRACPVASGGISPPATTSLPGHSTGSAESRGCGDPRVFVGFDRAEATQRVLLLLFVVARSLLGAAEDLSAVRERVVSHLHATPWWTVYARHFDAQQAAKQEQSVFDFNLALRATTTEEVRNILQLLLAAKATRTTPAPTACGIAGCPVAAGELLLRTDDAWRPPSPCTHGLLAGDDAPAEESLDMSVEPPSDDVAPLRSTGGPSADGGGPPTAAVACRPVAAPSVSRADRGAPRDGARALTPVRMPSLASTDGGGGAAVDAAGPAGPPAGGPICTALQLSDLAAKVLPSARRPAATPPPPA</sequence>
<keyword evidence="2" id="KW-0472">Membrane</keyword>
<accession>A0A1X6P2W3</accession>
<dbReference type="Proteomes" id="UP000218209">
    <property type="component" value="Unassembled WGS sequence"/>
</dbReference>